<proteinExistence type="predicted"/>
<sequence>MAGADLLGDGNVKVTFCLTIANISAPTAAELNAGVDLQEFITKDGLGISPEQAAVDNTALASRDETEDAGTVKYSIELTVKRKEVAVEDIGWDTLVDRQLGYLVVRRNMAHETAYAAGQNVEVYPVRCGRPNMQPPELNAAQRFVSKLFNHTTADADALVAA</sequence>
<dbReference type="AlphaFoldDB" id="A0A7X0U5L2"/>
<name>A0A7X0U5L2_9ACTN</name>
<dbReference type="EMBL" id="JACHMI010000001">
    <property type="protein sequence ID" value="MBB6556142.1"/>
    <property type="molecule type" value="Genomic_DNA"/>
</dbReference>
<accession>A0A7X0U5L2</accession>
<dbReference type="Pfam" id="PF25595">
    <property type="entry name" value="Phage_TTP_16"/>
    <property type="match status" value="1"/>
</dbReference>
<keyword evidence="2" id="KW-1185">Reference proteome</keyword>
<protein>
    <submittedName>
        <fullName evidence="1">Uncharacterized protein</fullName>
    </submittedName>
</protein>
<dbReference type="Proteomes" id="UP000565579">
    <property type="component" value="Unassembled WGS sequence"/>
</dbReference>
<organism evidence="1 2">
    <name type="scientific">Nonomuraea rubra</name>
    <dbReference type="NCBI Taxonomy" id="46180"/>
    <lineage>
        <taxon>Bacteria</taxon>
        <taxon>Bacillati</taxon>
        <taxon>Actinomycetota</taxon>
        <taxon>Actinomycetes</taxon>
        <taxon>Streptosporangiales</taxon>
        <taxon>Streptosporangiaceae</taxon>
        <taxon>Nonomuraea</taxon>
    </lineage>
</organism>
<reference evidence="1 2" key="1">
    <citation type="submission" date="2020-08" db="EMBL/GenBank/DDBJ databases">
        <title>Sequencing the genomes of 1000 actinobacteria strains.</title>
        <authorList>
            <person name="Klenk H.-P."/>
        </authorList>
    </citation>
    <scope>NUCLEOTIDE SEQUENCE [LARGE SCALE GENOMIC DNA]</scope>
    <source>
        <strain evidence="1 2">DSM 43768</strain>
    </source>
</reference>
<evidence type="ECO:0000313" key="2">
    <source>
        <dbReference type="Proteomes" id="UP000565579"/>
    </source>
</evidence>
<dbReference type="RefSeq" id="WP_185110625.1">
    <property type="nucleotide sequence ID" value="NZ_BAAAXY010000150.1"/>
</dbReference>
<dbReference type="InterPro" id="IPR058009">
    <property type="entry name" value="TTP_Phage_16"/>
</dbReference>
<comment type="caution">
    <text evidence="1">The sequence shown here is derived from an EMBL/GenBank/DDBJ whole genome shotgun (WGS) entry which is preliminary data.</text>
</comment>
<gene>
    <name evidence="1" type="ORF">HD593_010937</name>
</gene>
<evidence type="ECO:0000313" key="1">
    <source>
        <dbReference type="EMBL" id="MBB6556142.1"/>
    </source>
</evidence>